<gene>
    <name evidence="4" type="ORF">TTAC_LOCUS5638</name>
</gene>
<dbReference type="InterPro" id="IPR001373">
    <property type="entry name" value="Cullin_N"/>
</dbReference>
<sequence>MLLRKSPTSRRLSSDEILTRLKKILLVLKYVNSKDLFMEAHKAHLMRRLILETSADNELEEFMVEKLRASFFYANDEFAGFVF</sequence>
<reference evidence="4 5" key="2">
    <citation type="submission" date="2018-11" db="EMBL/GenBank/DDBJ databases">
        <authorList>
            <consortium name="Pathogen Informatics"/>
        </authorList>
    </citation>
    <scope>NUCLEOTIDE SEQUENCE [LARGE SCALE GENOMIC DNA]</scope>
</reference>
<dbReference type="GO" id="GO:0006511">
    <property type="term" value="P:ubiquitin-dependent protein catabolic process"/>
    <property type="evidence" value="ECO:0007669"/>
    <property type="project" value="InterPro"/>
</dbReference>
<evidence type="ECO:0000313" key="5">
    <source>
        <dbReference type="Proteomes" id="UP000274429"/>
    </source>
</evidence>
<evidence type="ECO:0000313" key="4">
    <source>
        <dbReference type="EMBL" id="VDM27359.1"/>
    </source>
</evidence>
<dbReference type="Pfam" id="PF00888">
    <property type="entry name" value="Cullin"/>
    <property type="match status" value="1"/>
</dbReference>
<dbReference type="WBParaSite" id="TTAC_0000565201-mRNA-1">
    <property type="protein sequence ID" value="TTAC_0000565201-mRNA-1"/>
    <property type="gene ID" value="TTAC_0000565201"/>
</dbReference>
<dbReference type="STRING" id="6205.A0A0R3WY12"/>
<proteinExistence type="inferred from homology"/>
<dbReference type="EMBL" id="UYWX01008340">
    <property type="protein sequence ID" value="VDM27359.1"/>
    <property type="molecule type" value="Genomic_DNA"/>
</dbReference>
<protein>
    <submittedName>
        <fullName evidence="6">CULLIN_2 domain-containing protein</fullName>
    </submittedName>
</protein>
<dbReference type="AlphaFoldDB" id="A0A0R3WY12"/>
<dbReference type="InterPro" id="IPR016158">
    <property type="entry name" value="Cullin_homology"/>
</dbReference>
<feature type="domain" description="Cullin family profile" evidence="3">
    <location>
        <begin position="1"/>
        <end position="83"/>
    </location>
</feature>
<evidence type="ECO:0000256" key="2">
    <source>
        <dbReference type="RuleBase" id="RU003829"/>
    </source>
</evidence>
<accession>A0A0R3WY12</accession>
<dbReference type="OrthoDB" id="27073at2759"/>
<dbReference type="GO" id="GO:0031625">
    <property type="term" value="F:ubiquitin protein ligase binding"/>
    <property type="evidence" value="ECO:0007669"/>
    <property type="project" value="InterPro"/>
</dbReference>
<evidence type="ECO:0000313" key="6">
    <source>
        <dbReference type="WBParaSite" id="TTAC_0000565201-mRNA-1"/>
    </source>
</evidence>
<comment type="similarity">
    <text evidence="1 2">Belongs to the cullin family.</text>
</comment>
<dbReference type="Proteomes" id="UP000274429">
    <property type="component" value="Unassembled WGS sequence"/>
</dbReference>
<dbReference type="Gene3D" id="1.20.1310.10">
    <property type="entry name" value="Cullin Repeats"/>
    <property type="match status" value="1"/>
</dbReference>
<evidence type="ECO:0000259" key="3">
    <source>
        <dbReference type="PROSITE" id="PS50069"/>
    </source>
</evidence>
<name>A0A0R3WY12_HYDTA</name>
<organism evidence="6">
    <name type="scientific">Hydatigena taeniaeformis</name>
    <name type="common">Feline tapeworm</name>
    <name type="synonym">Taenia taeniaeformis</name>
    <dbReference type="NCBI Taxonomy" id="6205"/>
    <lineage>
        <taxon>Eukaryota</taxon>
        <taxon>Metazoa</taxon>
        <taxon>Spiralia</taxon>
        <taxon>Lophotrochozoa</taxon>
        <taxon>Platyhelminthes</taxon>
        <taxon>Cestoda</taxon>
        <taxon>Eucestoda</taxon>
        <taxon>Cyclophyllidea</taxon>
        <taxon>Taeniidae</taxon>
        <taxon>Hydatigera</taxon>
    </lineage>
</organism>
<evidence type="ECO:0000256" key="1">
    <source>
        <dbReference type="PROSITE-ProRule" id="PRU00330"/>
    </source>
</evidence>
<dbReference type="InterPro" id="IPR036317">
    <property type="entry name" value="Cullin_homology_sf"/>
</dbReference>
<keyword evidence="5" id="KW-1185">Reference proteome</keyword>
<dbReference type="PROSITE" id="PS50069">
    <property type="entry name" value="CULLIN_2"/>
    <property type="match status" value="1"/>
</dbReference>
<reference evidence="6" key="1">
    <citation type="submission" date="2017-02" db="UniProtKB">
        <authorList>
            <consortium name="WormBaseParasite"/>
        </authorList>
    </citation>
    <scope>IDENTIFICATION</scope>
</reference>
<dbReference type="SUPFAM" id="SSF75632">
    <property type="entry name" value="Cullin homology domain"/>
    <property type="match status" value="1"/>
</dbReference>